<name>A0A840SSM6_9RHOB</name>
<evidence type="ECO:0000313" key="2">
    <source>
        <dbReference type="EMBL" id="MBB5222816.1"/>
    </source>
</evidence>
<evidence type="ECO:0000313" key="3">
    <source>
        <dbReference type="Proteomes" id="UP000549457"/>
    </source>
</evidence>
<feature type="domain" description="VWFA" evidence="1">
    <location>
        <begin position="95"/>
        <end position="321"/>
    </location>
</feature>
<proteinExistence type="predicted"/>
<dbReference type="AlphaFoldDB" id="A0A840SSM6"/>
<dbReference type="RefSeq" id="WP_184150299.1">
    <property type="nucleotide sequence ID" value="NZ_JACHFM010000002.1"/>
</dbReference>
<evidence type="ECO:0000259" key="1">
    <source>
        <dbReference type="SMART" id="SM00327"/>
    </source>
</evidence>
<gene>
    <name evidence="2" type="ORF">HNP73_002752</name>
</gene>
<comment type="caution">
    <text evidence="2">The sequence shown here is derived from an EMBL/GenBank/DDBJ whole genome shotgun (WGS) entry which is preliminary data.</text>
</comment>
<dbReference type="SMART" id="SM00327">
    <property type="entry name" value="VWA"/>
    <property type="match status" value="1"/>
</dbReference>
<reference evidence="2 3" key="1">
    <citation type="submission" date="2020-08" db="EMBL/GenBank/DDBJ databases">
        <title>Genomic Encyclopedia of Type Strains, Phase IV (KMG-IV): sequencing the most valuable type-strain genomes for metagenomic binning, comparative biology and taxonomic classification.</title>
        <authorList>
            <person name="Goeker M."/>
        </authorList>
    </citation>
    <scope>NUCLEOTIDE SEQUENCE [LARGE SCALE GENOMIC DNA]</scope>
    <source>
        <strain evidence="2 3">DSM 101730</strain>
    </source>
</reference>
<dbReference type="EMBL" id="JACHFM010000002">
    <property type="protein sequence ID" value="MBB5222816.1"/>
    <property type="molecule type" value="Genomic_DNA"/>
</dbReference>
<dbReference type="InterPro" id="IPR036465">
    <property type="entry name" value="vWFA_dom_sf"/>
</dbReference>
<dbReference type="Proteomes" id="UP000549457">
    <property type="component" value="Unassembled WGS sequence"/>
</dbReference>
<dbReference type="InterPro" id="IPR002035">
    <property type="entry name" value="VWF_A"/>
</dbReference>
<keyword evidence="3" id="KW-1185">Reference proteome</keyword>
<organism evidence="2 3">
    <name type="scientific">Amaricoccus macauensis</name>
    <dbReference type="NCBI Taxonomy" id="57001"/>
    <lineage>
        <taxon>Bacteria</taxon>
        <taxon>Pseudomonadati</taxon>
        <taxon>Pseudomonadota</taxon>
        <taxon>Alphaproteobacteria</taxon>
        <taxon>Rhodobacterales</taxon>
        <taxon>Paracoccaceae</taxon>
        <taxon>Amaricoccus</taxon>
    </lineage>
</organism>
<protein>
    <recommendedName>
        <fullName evidence="1">VWFA domain-containing protein</fullName>
    </recommendedName>
</protein>
<dbReference type="SUPFAM" id="SSF53300">
    <property type="entry name" value="vWA-like"/>
    <property type="match status" value="1"/>
</dbReference>
<accession>A0A840SSM6</accession>
<sequence>MIRTVLWALFFCLVFAGGALLLPACGLRPWGIDACQTPAPPSPISLAAERQAELLEIRNDLLATANLAPQCRIEEASIPEPSEPEQTADCQPPRSAEVLILVDVSMSMRWDFDADPALLAKMRDTPPGTGQGGLAGMFADMARQMEYDAARTQLDNGPGIDRIDLARSALVDLGRSVPADVELNLLSFAECGRPPQQEGRFGSASRDGYESAVRGLGLRGNTALAEAIGAVPNLTQGGRASDQPVNVVILSDGEDNCSGDPCAAARALKANLPYASVSVISMAEAANANACIADGADGSFFRITDIEDLTRRLRQASGLLSAEECAALPASEGPEGKDSNR</sequence>
<dbReference type="Gene3D" id="3.40.50.410">
    <property type="entry name" value="von Willebrand factor, type A domain"/>
    <property type="match status" value="1"/>
</dbReference>